<dbReference type="InterPro" id="IPR027417">
    <property type="entry name" value="P-loop_NTPase"/>
</dbReference>
<accession>A0A1Y6CPE0</accession>
<dbReference type="GO" id="GO:0004518">
    <property type="term" value="F:nuclease activity"/>
    <property type="evidence" value="ECO:0007669"/>
    <property type="project" value="UniProtKB-KW"/>
</dbReference>
<evidence type="ECO:0000259" key="17">
    <source>
        <dbReference type="PROSITE" id="PS50893"/>
    </source>
</evidence>
<keyword evidence="6" id="KW-0227">DNA damage</keyword>
<keyword evidence="11" id="KW-0267">Excision nuclease</keyword>
<dbReference type="GO" id="GO:0003677">
    <property type="term" value="F:DNA binding"/>
    <property type="evidence" value="ECO:0007669"/>
    <property type="project" value="UniProtKB-KW"/>
</dbReference>
<dbReference type="Proteomes" id="UP000192907">
    <property type="component" value="Unassembled WGS sequence"/>
</dbReference>
<evidence type="ECO:0000256" key="8">
    <source>
        <dbReference type="ARBA" id="ARBA00022771"/>
    </source>
</evidence>
<keyword evidence="12" id="KW-0238">DNA-binding</keyword>
<dbReference type="InterPro" id="IPR041102">
    <property type="entry name" value="UvrA_inter"/>
</dbReference>
<protein>
    <recommendedName>
        <fullName evidence="15">UvrABC system protein A</fullName>
    </recommendedName>
    <alternativeName>
        <fullName evidence="16">Excinuclease ABC subunit A</fullName>
    </alternativeName>
</protein>
<evidence type="ECO:0000256" key="7">
    <source>
        <dbReference type="ARBA" id="ARBA00022769"/>
    </source>
</evidence>
<evidence type="ECO:0000256" key="9">
    <source>
        <dbReference type="ARBA" id="ARBA00022833"/>
    </source>
</evidence>
<dbReference type="GO" id="GO:0006289">
    <property type="term" value="P:nucleotide-excision repair"/>
    <property type="evidence" value="ECO:0007669"/>
    <property type="project" value="InterPro"/>
</dbReference>
<dbReference type="NCBIfam" id="TIGR00630">
    <property type="entry name" value="uvra"/>
    <property type="match status" value="1"/>
</dbReference>
<gene>
    <name evidence="18" type="ORF">SAMN06296036_13366</name>
</gene>
<comment type="subcellular location">
    <subcellularLocation>
        <location evidence="1">Cytoplasm</location>
    </subcellularLocation>
</comment>
<dbReference type="STRING" id="1513793.SAMN06296036_13366"/>
<dbReference type="InterPro" id="IPR004602">
    <property type="entry name" value="UvrA"/>
</dbReference>
<evidence type="ECO:0000256" key="11">
    <source>
        <dbReference type="ARBA" id="ARBA00022881"/>
    </source>
</evidence>
<reference evidence="19" key="1">
    <citation type="submission" date="2017-04" db="EMBL/GenBank/DDBJ databases">
        <authorList>
            <person name="Varghese N."/>
            <person name="Submissions S."/>
        </authorList>
    </citation>
    <scope>NUCLEOTIDE SEQUENCE [LARGE SCALE GENOMIC DNA]</scope>
    <source>
        <strain evidence="19">RKEM611</strain>
    </source>
</reference>
<dbReference type="GO" id="GO:0005524">
    <property type="term" value="F:ATP binding"/>
    <property type="evidence" value="ECO:0007669"/>
    <property type="project" value="UniProtKB-KW"/>
</dbReference>
<keyword evidence="3" id="KW-0479">Metal-binding</keyword>
<evidence type="ECO:0000256" key="15">
    <source>
        <dbReference type="ARBA" id="ARBA00039316"/>
    </source>
</evidence>
<evidence type="ECO:0000256" key="4">
    <source>
        <dbReference type="ARBA" id="ARBA00022737"/>
    </source>
</evidence>
<evidence type="ECO:0000256" key="1">
    <source>
        <dbReference type="ARBA" id="ARBA00004496"/>
    </source>
</evidence>
<dbReference type="InterPro" id="IPR041552">
    <property type="entry name" value="UvrA_DNA-bd"/>
</dbReference>
<dbReference type="GO" id="GO:0016887">
    <property type="term" value="F:ATP hydrolysis activity"/>
    <property type="evidence" value="ECO:0007669"/>
    <property type="project" value="InterPro"/>
</dbReference>
<evidence type="ECO:0000313" key="18">
    <source>
        <dbReference type="EMBL" id="SMF79403.1"/>
    </source>
</evidence>
<keyword evidence="13" id="KW-0234">DNA repair</keyword>
<keyword evidence="7" id="KW-0228">DNA excision</keyword>
<evidence type="ECO:0000256" key="5">
    <source>
        <dbReference type="ARBA" id="ARBA00022741"/>
    </source>
</evidence>
<name>A0A1Y6CPE0_9BACT</name>
<organism evidence="18 19">
    <name type="scientific">Pseudobacteriovorax antillogorgiicola</name>
    <dbReference type="NCBI Taxonomy" id="1513793"/>
    <lineage>
        <taxon>Bacteria</taxon>
        <taxon>Pseudomonadati</taxon>
        <taxon>Bdellovibrionota</taxon>
        <taxon>Oligoflexia</taxon>
        <taxon>Oligoflexales</taxon>
        <taxon>Pseudobacteriovoracaceae</taxon>
        <taxon>Pseudobacteriovorax</taxon>
    </lineage>
</organism>
<evidence type="ECO:0000256" key="13">
    <source>
        <dbReference type="ARBA" id="ARBA00023204"/>
    </source>
</evidence>
<dbReference type="Pfam" id="PF17760">
    <property type="entry name" value="UvrA_inter"/>
    <property type="match status" value="1"/>
</dbReference>
<dbReference type="GO" id="GO:0005737">
    <property type="term" value="C:cytoplasm"/>
    <property type="evidence" value="ECO:0007669"/>
    <property type="project" value="UniProtKB-SubCell"/>
</dbReference>
<dbReference type="PANTHER" id="PTHR43152">
    <property type="entry name" value="UVRABC SYSTEM PROTEIN A"/>
    <property type="match status" value="1"/>
</dbReference>
<evidence type="ECO:0000256" key="14">
    <source>
        <dbReference type="ARBA" id="ARBA00038000"/>
    </source>
</evidence>
<dbReference type="Pfam" id="PF17755">
    <property type="entry name" value="UvrA_DNA-bind"/>
    <property type="match status" value="1"/>
</dbReference>
<dbReference type="Gene3D" id="3.30.1490.20">
    <property type="entry name" value="ATP-grasp fold, A domain"/>
    <property type="match status" value="1"/>
</dbReference>
<keyword evidence="10" id="KW-0067">ATP-binding</keyword>
<dbReference type="Gene3D" id="3.40.50.300">
    <property type="entry name" value="P-loop containing nucleotide triphosphate hydrolases"/>
    <property type="match status" value="2"/>
</dbReference>
<evidence type="ECO:0000256" key="6">
    <source>
        <dbReference type="ARBA" id="ARBA00022763"/>
    </source>
</evidence>
<evidence type="ECO:0000256" key="16">
    <source>
        <dbReference type="ARBA" id="ARBA00042156"/>
    </source>
</evidence>
<keyword evidence="19" id="KW-1185">Reference proteome</keyword>
<dbReference type="InterPro" id="IPR017871">
    <property type="entry name" value="ABC_transporter-like_CS"/>
</dbReference>
<dbReference type="GO" id="GO:0009380">
    <property type="term" value="C:excinuclease repair complex"/>
    <property type="evidence" value="ECO:0007669"/>
    <property type="project" value="InterPro"/>
</dbReference>
<evidence type="ECO:0000256" key="10">
    <source>
        <dbReference type="ARBA" id="ARBA00022840"/>
    </source>
</evidence>
<comment type="similarity">
    <text evidence="14">Belongs to the ABC transporter superfamily. UvrA family.</text>
</comment>
<proteinExistence type="inferred from homology"/>
<sequence length="913" mass="100936">MNREQSIWLKGVSTNNLKDIDAFFPLGAYTVVTGKSGSGKSSLVFDTLYGEAYRRYVESLSSFARQYLKTLPKPKVLDVGNIPAAIAVKQSKAGQNNRSTVGTMTELDDLVRIILTQAAEIHCCGTIVKKETGKSVTEQLYQSHEGAKILVMASMSHWAKLKAAELKAQLAGQGFTRALVDGGVVRIEDTPAKALKTGYVVIDRLSLNEKNFHRCLESASLGLRLGRGEVVIHIGEGELKTFSSHLQCETCGTSYFEPSLSLFNFNNPLGACESCQGFGRVPVLDHHKIIPNESESLDTEGVSAWNFGQHKSYYRIATQSAKARGLNPKTQFCEYSEEDWEWLYNGDERGSFKGIQGYFAWLDSKKYKAHYRIHSARFHTYDTCDECDGTRFKPIVSHYLVNGQSIIDLSRMTLNDLQQWFSEFRSLDGDQDATAQLSMGLQEALAEAQMRLAYLNKIGVHYLHLARSSKSLSGGEVQRINMARSLGSHLTDTLFCLDEPSSGLHPRDSQNLLEVIKSLRDQGNTVVVVEHEKGVIDGADHLIEVGPEAGHRGGELIYQGSPKSLPSATEIDWEYMGGDTPHTFLSLSGAAIHNLKDVAARIPVKALTAVCGVSGSGKTSLIRHTLYPLLCRIIGKEVELDRELKGAKVKPERLVRDFSDVHLMSQEPIGRSTRSNIATYLGILTEVRKLFSETPLAKAQNLKPGYFSFNVPGGRCEECKGLGTVEEDLSFLGAMNVTCPSCRGLRFQESVLDIKYRDKSLLDVLAMTVAEARVFFFDIPKLTRIFDMTSAVGMDYVTLGQHTSSFSGGEAQRLKILSFLIENKDQKPRIFIFDEPTTGLSDRDVQMLLQQFRILVGKGHTVVVVEHHLGVIKSADWVLELGPEAASEGGQIVFEGTPKDLQQESTITSGYLN</sequence>
<evidence type="ECO:0000256" key="2">
    <source>
        <dbReference type="ARBA" id="ARBA00022490"/>
    </source>
</evidence>
<feature type="domain" description="ABC transporter" evidence="17">
    <location>
        <begin position="578"/>
        <end position="908"/>
    </location>
</feature>
<dbReference type="EMBL" id="FWZT01000033">
    <property type="protein sequence ID" value="SMF79403.1"/>
    <property type="molecule type" value="Genomic_DNA"/>
</dbReference>
<dbReference type="GO" id="GO:0008270">
    <property type="term" value="F:zinc ion binding"/>
    <property type="evidence" value="ECO:0007669"/>
    <property type="project" value="UniProtKB-KW"/>
</dbReference>
<dbReference type="PROSITE" id="PS50893">
    <property type="entry name" value="ABC_TRANSPORTER_2"/>
    <property type="match status" value="1"/>
</dbReference>
<dbReference type="AlphaFoldDB" id="A0A1Y6CPE0"/>
<dbReference type="Gene3D" id="1.20.1580.10">
    <property type="entry name" value="ABC transporter ATPase like domain"/>
    <property type="match status" value="2"/>
</dbReference>
<keyword evidence="2" id="KW-0963">Cytoplasm</keyword>
<keyword evidence="9" id="KW-0862">Zinc</keyword>
<evidence type="ECO:0000313" key="19">
    <source>
        <dbReference type="Proteomes" id="UP000192907"/>
    </source>
</evidence>
<keyword evidence="5" id="KW-0547">Nucleotide-binding</keyword>
<evidence type="ECO:0000256" key="12">
    <source>
        <dbReference type="ARBA" id="ARBA00023125"/>
    </source>
</evidence>
<dbReference type="InterPro" id="IPR013815">
    <property type="entry name" value="ATP_grasp_subdomain_1"/>
</dbReference>
<dbReference type="Gene3D" id="1.10.8.280">
    <property type="entry name" value="ABC transporter ATPase domain-like"/>
    <property type="match status" value="1"/>
</dbReference>
<keyword evidence="4" id="KW-0677">Repeat</keyword>
<keyword evidence="8" id="KW-0863">Zinc-finger</keyword>
<evidence type="ECO:0000256" key="3">
    <source>
        <dbReference type="ARBA" id="ARBA00022723"/>
    </source>
</evidence>
<dbReference type="SUPFAM" id="SSF52540">
    <property type="entry name" value="P-loop containing nucleoside triphosphate hydrolases"/>
    <property type="match status" value="2"/>
</dbReference>
<dbReference type="RefSeq" id="WP_159455714.1">
    <property type="nucleotide sequence ID" value="NZ_FWZT01000033.1"/>
</dbReference>
<dbReference type="PANTHER" id="PTHR43152:SF3">
    <property type="entry name" value="UVRABC SYSTEM PROTEIN A"/>
    <property type="match status" value="1"/>
</dbReference>
<dbReference type="PROSITE" id="PS00211">
    <property type="entry name" value="ABC_TRANSPORTER_1"/>
    <property type="match status" value="1"/>
</dbReference>
<dbReference type="InterPro" id="IPR003439">
    <property type="entry name" value="ABC_transporter-like_ATP-bd"/>
</dbReference>